<keyword evidence="5" id="KW-0132">Cell division</keyword>
<feature type="domain" description="TolB N-terminal" evidence="6">
    <location>
        <begin position="23"/>
        <end position="126"/>
    </location>
</feature>
<dbReference type="SUPFAM" id="SSF69304">
    <property type="entry name" value="Tricorn protease N-terminal domain"/>
    <property type="match status" value="1"/>
</dbReference>
<evidence type="ECO:0000256" key="3">
    <source>
        <dbReference type="ARBA" id="ARBA00022729"/>
    </source>
</evidence>
<dbReference type="Pfam" id="PF04052">
    <property type="entry name" value="TolB_N"/>
    <property type="match status" value="1"/>
</dbReference>
<dbReference type="InterPro" id="IPR007195">
    <property type="entry name" value="TolB_N"/>
</dbReference>
<keyword evidence="5" id="KW-0131">Cell cycle</keyword>
<keyword evidence="3 5" id="KW-0732">Signal</keyword>
<evidence type="ECO:0000256" key="2">
    <source>
        <dbReference type="ARBA" id="ARBA00009820"/>
    </source>
</evidence>
<dbReference type="InterPro" id="IPR011042">
    <property type="entry name" value="6-blade_b-propeller_TolB-like"/>
</dbReference>
<dbReference type="Proteomes" id="UP000235116">
    <property type="component" value="Chromosome"/>
</dbReference>
<sequence length="431" mass="48726" precursor="true">MKYIMVVLCWLTLFSASARAELIIEITEGITDATSIAIVPFAWSGPRLKEDVAYIVSADLHRSGQFAPLERSKMLSFPSQENQVFFRDWQSKTNGAEYLVIGRMSGTNDGKYRIDYQLFDVYQQRTVNRWFATGTDLRAMAHHISDVLYQELTGIRGAFSTRMVYVTMEYLNTTGKRTQRYRLYISDVDGYNDQILMESSEPILSPSWAPNGRHVTYVSFKSTRPAIYIMDTKTRQEQKITGFSGLNGAPRFSPDGRSMAMVLSKDGNPEIYTMELRTGKLKRITNHYAIDTEPTWAPDGRSLIFTSERGGSPQIYRQYLDSGKVERLTFDGNYNARPALTPDGRFLAMVHRSNGIFHIAVKDLVRGTFNVLTETDLDESPSIAPNASMIIYATMDKNRGVLAAVSLDGRVKVKLPSRIGDVREPAWSPFM</sequence>
<dbReference type="AlphaFoldDB" id="A0A2K9LQN6"/>
<feature type="signal peptide" evidence="5">
    <location>
        <begin position="1"/>
        <end position="20"/>
    </location>
</feature>
<dbReference type="KEGG" id="kak:Kalk_19970"/>
<name>A0A2K9LQN6_9GAMM</name>
<dbReference type="HAMAP" id="MF_00671">
    <property type="entry name" value="TolB"/>
    <property type="match status" value="1"/>
</dbReference>
<dbReference type="InterPro" id="IPR014167">
    <property type="entry name" value="Tol-Pal_TolB"/>
</dbReference>
<dbReference type="Gene3D" id="2.120.10.30">
    <property type="entry name" value="TolB, C-terminal domain"/>
    <property type="match status" value="1"/>
</dbReference>
<keyword evidence="8" id="KW-1185">Reference proteome</keyword>
<dbReference type="NCBIfam" id="TIGR02800">
    <property type="entry name" value="propeller_TolB"/>
    <property type="match status" value="1"/>
</dbReference>
<organism evidence="7 8">
    <name type="scientific">Ketobacter alkanivorans</name>
    <dbReference type="NCBI Taxonomy" id="1917421"/>
    <lineage>
        <taxon>Bacteria</taxon>
        <taxon>Pseudomonadati</taxon>
        <taxon>Pseudomonadota</taxon>
        <taxon>Gammaproteobacteria</taxon>
        <taxon>Pseudomonadales</taxon>
        <taxon>Ketobacteraceae</taxon>
        <taxon>Ketobacter</taxon>
    </lineage>
</organism>
<evidence type="ECO:0000256" key="1">
    <source>
        <dbReference type="ARBA" id="ARBA00004418"/>
    </source>
</evidence>
<dbReference type="GO" id="GO:0051301">
    <property type="term" value="P:cell division"/>
    <property type="evidence" value="ECO:0007669"/>
    <property type="project" value="UniProtKB-UniRule"/>
</dbReference>
<evidence type="ECO:0000256" key="4">
    <source>
        <dbReference type="ARBA" id="ARBA00022764"/>
    </source>
</evidence>
<keyword evidence="4 5" id="KW-0574">Periplasm</keyword>
<feature type="chain" id="PRO_5015015288" description="Tol-Pal system protein TolB" evidence="5">
    <location>
        <begin position="21"/>
        <end position="431"/>
    </location>
</feature>
<dbReference type="InterPro" id="IPR011659">
    <property type="entry name" value="WD40"/>
</dbReference>
<dbReference type="PANTHER" id="PTHR36842">
    <property type="entry name" value="PROTEIN TOLB HOMOLOG"/>
    <property type="match status" value="1"/>
</dbReference>
<dbReference type="Gene3D" id="3.40.50.10070">
    <property type="entry name" value="TolB, N-terminal domain"/>
    <property type="match status" value="1"/>
</dbReference>
<evidence type="ECO:0000259" key="6">
    <source>
        <dbReference type="Pfam" id="PF04052"/>
    </source>
</evidence>
<evidence type="ECO:0000256" key="5">
    <source>
        <dbReference type="HAMAP-Rule" id="MF_00671"/>
    </source>
</evidence>
<comment type="function">
    <text evidence="5">Part of the Tol-Pal system, which plays a role in outer membrane invagination during cell division and is important for maintaining outer membrane integrity.</text>
</comment>
<dbReference type="OrthoDB" id="9802240at2"/>
<dbReference type="EMBL" id="CP022684">
    <property type="protein sequence ID" value="AUM14567.1"/>
    <property type="molecule type" value="Genomic_DNA"/>
</dbReference>
<proteinExistence type="inferred from homology"/>
<dbReference type="SUPFAM" id="SSF52964">
    <property type="entry name" value="TolB, N-terminal domain"/>
    <property type="match status" value="1"/>
</dbReference>
<protein>
    <recommendedName>
        <fullName evidence="5">Tol-Pal system protein TolB</fullName>
    </recommendedName>
</protein>
<dbReference type="Pfam" id="PF07676">
    <property type="entry name" value="PD40"/>
    <property type="match status" value="3"/>
</dbReference>
<reference evidence="8" key="1">
    <citation type="submission" date="2017-08" db="EMBL/GenBank/DDBJ databases">
        <title>Direct submision.</title>
        <authorList>
            <person name="Kim S.-J."/>
            <person name="Rhee S.-K."/>
        </authorList>
    </citation>
    <scope>NUCLEOTIDE SEQUENCE [LARGE SCALE GENOMIC DNA]</scope>
    <source>
        <strain evidence="8">GI5</strain>
    </source>
</reference>
<comment type="subcellular location">
    <subcellularLocation>
        <location evidence="1 5">Periplasm</location>
    </subcellularLocation>
</comment>
<evidence type="ECO:0000313" key="7">
    <source>
        <dbReference type="EMBL" id="AUM14567.1"/>
    </source>
</evidence>
<accession>A0A2K9LQN6</accession>
<dbReference type="RefSeq" id="WP_101895940.1">
    <property type="nucleotide sequence ID" value="NZ_CP022684.1"/>
</dbReference>
<gene>
    <name evidence="5 7" type="primary">tolB</name>
    <name evidence="7" type="ORF">Kalk_19970</name>
</gene>
<dbReference type="GO" id="GO:0017038">
    <property type="term" value="P:protein import"/>
    <property type="evidence" value="ECO:0007669"/>
    <property type="project" value="InterPro"/>
</dbReference>
<dbReference type="GO" id="GO:0042597">
    <property type="term" value="C:periplasmic space"/>
    <property type="evidence" value="ECO:0007669"/>
    <property type="project" value="UniProtKB-SubCell"/>
</dbReference>
<dbReference type="PANTHER" id="PTHR36842:SF1">
    <property type="entry name" value="PROTEIN TOLB"/>
    <property type="match status" value="1"/>
</dbReference>
<comment type="similarity">
    <text evidence="2 5">Belongs to the TolB family.</text>
</comment>
<comment type="subunit">
    <text evidence="5">The Tol-Pal system is composed of five core proteins: the inner membrane proteins TolA, TolQ and TolR, the periplasmic protein TolB and the outer membrane protein Pal. They form a network linking the inner and outer membranes and the peptidoglycan layer.</text>
</comment>
<evidence type="ECO:0000313" key="8">
    <source>
        <dbReference type="Proteomes" id="UP000235116"/>
    </source>
</evidence>